<evidence type="ECO:0000313" key="7">
    <source>
        <dbReference type="EMBL" id="AAM48649.1"/>
    </source>
</evidence>
<sequence length="491" mass="52790">MQHVAIIGAGIGGLAAAMRLAHGGVKVTVLERQATPGGKMRSLPSAAGMIDAGPTVLTMKPVFEALFREVGCQLADYATLIQEDILARHFWRDGTRLDLMRDRQASLENVRHSFGAAAAAEFHRFSRDAQYLFEQLNDPMMQSAAPALRKMIPVMLRSPATVMRMDPLRSLAQSLARRFSEPRLAQLFARYATYIGGLPQASPALLALIWHVESLGVWHVKGGMKQLAYGMEACAKTLGAEFHYDSCVTKFEHGGSSQYHLECDGRFLSCDAVLFNGDPNALARGLLGPEASAATAPQATMPRSLSAHVMSFAAQVQGLPLAAHNVLFAADPDQEYRPLAQGAPQHDPTLYICAQDRFGSTTPGGQERFEIILNHPPSAATAVPSQKVREQCQTILLDHLTRHGLSFTPRPPPSTLTMTEDFAQMFPGSDGSLYGRSPHGMMAAFARPTARTKTKGLYLVGGGAHPGAGVPMATLSAKHAAAAILSDLTLT</sequence>
<dbReference type="Pfam" id="PF01593">
    <property type="entry name" value="Amino_oxidase"/>
    <property type="match status" value="1"/>
</dbReference>
<keyword evidence="4 5" id="KW-0560">Oxidoreductase</keyword>
<dbReference type="PANTHER" id="PTHR43734:SF7">
    <property type="entry name" value="4,4'-DIAPONEUROSPORENE OXYGENASE"/>
    <property type="match status" value="1"/>
</dbReference>
<protein>
    <submittedName>
        <fullName evidence="7">Methoxyneurosporene dehydrogenase</fullName>
    </submittedName>
</protein>
<comment type="pathway">
    <text evidence="1 5">Carotenoid biosynthesis.</text>
</comment>
<evidence type="ECO:0000256" key="1">
    <source>
        <dbReference type="ARBA" id="ARBA00004829"/>
    </source>
</evidence>
<feature type="domain" description="Amine oxidase" evidence="6">
    <location>
        <begin position="11"/>
        <end position="485"/>
    </location>
</feature>
<evidence type="ECO:0000256" key="5">
    <source>
        <dbReference type="RuleBase" id="RU362075"/>
    </source>
</evidence>
<dbReference type="GO" id="GO:0016117">
    <property type="term" value="P:carotenoid biosynthetic process"/>
    <property type="evidence" value="ECO:0007669"/>
    <property type="project" value="UniProtKB-KW"/>
</dbReference>
<dbReference type="InterPro" id="IPR054841">
    <property type="entry name" value="carotdesatCrtD"/>
</dbReference>
<evidence type="ECO:0000256" key="3">
    <source>
        <dbReference type="ARBA" id="ARBA00022746"/>
    </source>
</evidence>
<dbReference type="InterPro" id="IPR008150">
    <property type="entry name" value="Phytoene_DH_bac_CS"/>
</dbReference>
<dbReference type="PROSITE" id="PS00982">
    <property type="entry name" value="PHYTOENE_DH"/>
    <property type="match status" value="1"/>
</dbReference>
<keyword evidence="3 5" id="KW-0125">Carotenoid biosynthesis</keyword>
<gene>
    <name evidence="7" type="primary">crtD</name>
    <name evidence="7" type="ORF">MBMO_EBAC000-60D04.16</name>
</gene>
<dbReference type="InterPro" id="IPR036188">
    <property type="entry name" value="FAD/NAD-bd_sf"/>
</dbReference>
<accession>Q8KZ25</accession>
<dbReference type="SUPFAM" id="SSF51905">
    <property type="entry name" value="FAD/NAD(P)-binding domain"/>
    <property type="match status" value="1"/>
</dbReference>
<dbReference type="InterPro" id="IPR014105">
    <property type="entry name" value="Carotenoid/retinoid_OxRdtase"/>
</dbReference>
<dbReference type="PANTHER" id="PTHR43734">
    <property type="entry name" value="PHYTOENE DESATURASE"/>
    <property type="match status" value="1"/>
</dbReference>
<dbReference type="GO" id="GO:0016627">
    <property type="term" value="F:oxidoreductase activity, acting on the CH-CH group of donors"/>
    <property type="evidence" value="ECO:0007669"/>
    <property type="project" value="UniProtKB-ARBA"/>
</dbReference>
<comment type="similarity">
    <text evidence="2 5">Belongs to the carotenoid/retinoid oxidoreductase family.</text>
</comment>
<organism evidence="7">
    <name type="scientific">uncultured marine proteobacterium</name>
    <dbReference type="NCBI Taxonomy" id="482892"/>
    <lineage>
        <taxon>Bacteria</taxon>
        <taxon>Pseudomonadati</taxon>
        <taxon>Pseudomonadota</taxon>
        <taxon>environmental samples</taxon>
    </lineage>
</organism>
<proteinExistence type="inferred from homology"/>
<reference evidence="7" key="1">
    <citation type="journal article" date="2002" name="Nature">
        <title>Unsuspected diversity among marine aerobic anoxygenic phototrophs.</title>
        <authorList>
            <person name="Beja O."/>
            <person name="Suzuki M.T."/>
            <person name="Heidelberg J.F."/>
            <person name="Nelson W.C."/>
            <person name="Preston C.M."/>
            <person name="Hamada T."/>
            <person name="Eisen J.A."/>
            <person name="Fraser C.M."/>
            <person name="DeLong E.F."/>
        </authorList>
    </citation>
    <scope>NUCLEOTIDE SEQUENCE</scope>
</reference>
<dbReference type="EMBL" id="AE008921">
    <property type="protein sequence ID" value="AAM48649.1"/>
    <property type="molecule type" value="Genomic_DNA"/>
</dbReference>
<evidence type="ECO:0000259" key="6">
    <source>
        <dbReference type="Pfam" id="PF01593"/>
    </source>
</evidence>
<name>Q8KZ25_9PROT</name>
<evidence type="ECO:0000256" key="4">
    <source>
        <dbReference type="ARBA" id="ARBA00023002"/>
    </source>
</evidence>
<dbReference type="PRINTS" id="PR00419">
    <property type="entry name" value="ADXRDTASE"/>
</dbReference>
<dbReference type="NCBIfam" id="TIGR02734">
    <property type="entry name" value="crtI_fam"/>
    <property type="match status" value="1"/>
</dbReference>
<dbReference type="NCBIfam" id="NF045637">
    <property type="entry name" value="carotdesatCrtDProt"/>
    <property type="match status" value="1"/>
</dbReference>
<dbReference type="AlphaFoldDB" id="Q8KZ25"/>
<evidence type="ECO:0000256" key="2">
    <source>
        <dbReference type="ARBA" id="ARBA00006046"/>
    </source>
</evidence>
<dbReference type="Gene3D" id="3.50.50.60">
    <property type="entry name" value="FAD/NAD(P)-binding domain"/>
    <property type="match status" value="2"/>
</dbReference>
<dbReference type="InterPro" id="IPR002937">
    <property type="entry name" value="Amino_oxidase"/>
</dbReference>